<feature type="domain" description="Apoptosis-antagonizing transcription factor C-terminal" evidence="3">
    <location>
        <begin position="499"/>
        <end position="581"/>
    </location>
</feature>
<feature type="compositionally biased region" description="Basic and acidic residues" evidence="2">
    <location>
        <begin position="72"/>
        <end position="107"/>
    </location>
</feature>
<dbReference type="AlphaFoldDB" id="A0ABD0SLH6"/>
<gene>
    <name evidence="5" type="ORF">ABMA28_006455</name>
</gene>
<dbReference type="Pfam" id="PF08164">
    <property type="entry name" value="TRAUB"/>
    <property type="match status" value="1"/>
</dbReference>
<protein>
    <recommendedName>
        <fullName evidence="7">Protein AATF</fullName>
    </recommendedName>
</protein>
<feature type="domain" description="AATF leucine zipper-containing" evidence="4">
    <location>
        <begin position="235"/>
        <end position="412"/>
    </location>
</feature>
<accession>A0ABD0SLH6</accession>
<sequence>MKFKQKKTSKTSLSEKIANALTLKPRADIEDDQVFGTKPHTVSRADFSSSESEDETAISDFRKRNVNLLSDISKKYEGRVVSRKELEKQSEGSSSDSEHESKDHGEESQSEDSDGSNLVKKFTKLTKADDSASSEDEETDNDKVKKNGKVKGKKKTESDSENVESGSDGESDDYSITQFKKQLEDDNSDEQSDEDNDDDEDDEGDDDEEGYDISQMDVPPKEEFEHVKKQNVSEEAKKGACVRNQLLVWEGLLEMRIHLQRCMNTANQMPMPETYANLKGNNDFIEECNATKANVTNVLDKFLTLQNLLFKNFPETKNLSSKQKQTETKEQPKEESDEEIPSDTDNEEIPSDTEPEDNTAEDSLKTPKKNKKQGTETVTKKRKLEDYEKEISTTHKAFKSFRDSTIQKWNEKTRLATATNVKNTPTNTVLQQISYILSDRDKLIRRTQLKRSEYDIVGYRKPTEEENGEKNGTDVNPGMRDRKDNDEYIPEIFDDSDFYHQLLRELIECKSADISDPVQLSRQWIALQQMRSKMKRKVDTKATKGRKIKYVVHNQLVNYMASEKCTTWTDESTNELYSSLFGKMFEQNNVGLNDNLSNVLKIK</sequence>
<dbReference type="EMBL" id="JBEDNZ010000019">
    <property type="protein sequence ID" value="KAL0820617.1"/>
    <property type="molecule type" value="Genomic_DNA"/>
</dbReference>
<feature type="compositionally biased region" description="Acidic residues" evidence="2">
    <location>
        <begin position="159"/>
        <end position="173"/>
    </location>
</feature>
<organism evidence="5 6">
    <name type="scientific">Loxostege sticticalis</name>
    <name type="common">Beet webworm moth</name>
    <dbReference type="NCBI Taxonomy" id="481309"/>
    <lineage>
        <taxon>Eukaryota</taxon>
        <taxon>Metazoa</taxon>
        <taxon>Ecdysozoa</taxon>
        <taxon>Arthropoda</taxon>
        <taxon>Hexapoda</taxon>
        <taxon>Insecta</taxon>
        <taxon>Pterygota</taxon>
        <taxon>Neoptera</taxon>
        <taxon>Endopterygota</taxon>
        <taxon>Lepidoptera</taxon>
        <taxon>Glossata</taxon>
        <taxon>Ditrysia</taxon>
        <taxon>Pyraloidea</taxon>
        <taxon>Crambidae</taxon>
        <taxon>Pyraustinae</taxon>
        <taxon>Loxostege</taxon>
    </lineage>
</organism>
<reference evidence="5 6" key="1">
    <citation type="submission" date="2024-06" db="EMBL/GenBank/DDBJ databases">
        <title>A chromosome-level genome assembly of beet webworm, Loxostege sticticalis.</title>
        <authorList>
            <person name="Zhang Y."/>
        </authorList>
    </citation>
    <scope>NUCLEOTIDE SEQUENCE [LARGE SCALE GENOMIC DNA]</scope>
    <source>
        <strain evidence="5">AQ028</strain>
        <tissue evidence="5">Male pupae</tissue>
    </source>
</reference>
<comment type="caution">
    <text evidence="5">The sequence shown here is derived from an EMBL/GenBank/DDBJ whole genome shotgun (WGS) entry which is preliminary data.</text>
</comment>
<dbReference type="Pfam" id="PF13339">
    <property type="entry name" value="AATF-Che1"/>
    <property type="match status" value="1"/>
</dbReference>
<dbReference type="InterPro" id="IPR012617">
    <property type="entry name" value="AATF_C"/>
</dbReference>
<proteinExistence type="inferred from homology"/>
<comment type="similarity">
    <text evidence="1">Belongs to the AATF family.</text>
</comment>
<evidence type="ECO:0000313" key="6">
    <source>
        <dbReference type="Proteomes" id="UP001549921"/>
    </source>
</evidence>
<dbReference type="InterPro" id="IPR039223">
    <property type="entry name" value="AATF/Bfr2"/>
</dbReference>
<feature type="compositionally biased region" description="Basic and acidic residues" evidence="2">
    <location>
        <begin position="324"/>
        <end position="334"/>
    </location>
</feature>
<dbReference type="InterPro" id="IPR025160">
    <property type="entry name" value="AATF"/>
</dbReference>
<feature type="region of interest" description="Disordered" evidence="2">
    <location>
        <begin position="20"/>
        <end position="219"/>
    </location>
</feature>
<feature type="compositionally biased region" description="Basic and acidic residues" evidence="2">
    <location>
        <begin position="462"/>
        <end position="472"/>
    </location>
</feature>
<evidence type="ECO:0000256" key="1">
    <source>
        <dbReference type="ARBA" id="ARBA00008966"/>
    </source>
</evidence>
<feature type="region of interest" description="Disordered" evidence="2">
    <location>
        <begin position="462"/>
        <end position="482"/>
    </location>
</feature>
<evidence type="ECO:0000256" key="2">
    <source>
        <dbReference type="SAM" id="MobiDB-lite"/>
    </source>
</evidence>
<feature type="compositionally biased region" description="Acidic residues" evidence="2">
    <location>
        <begin position="335"/>
        <end position="360"/>
    </location>
</feature>
<dbReference type="Proteomes" id="UP001549921">
    <property type="component" value="Unassembled WGS sequence"/>
</dbReference>
<evidence type="ECO:0008006" key="7">
    <source>
        <dbReference type="Google" id="ProtNLM"/>
    </source>
</evidence>
<feature type="region of interest" description="Disordered" evidence="2">
    <location>
        <begin position="318"/>
        <end position="378"/>
    </location>
</feature>
<dbReference type="PANTHER" id="PTHR15565:SF0">
    <property type="entry name" value="PROTEIN AATF"/>
    <property type="match status" value="1"/>
</dbReference>
<evidence type="ECO:0000259" key="3">
    <source>
        <dbReference type="Pfam" id="PF08164"/>
    </source>
</evidence>
<feature type="compositionally biased region" description="Acidic residues" evidence="2">
    <location>
        <begin position="185"/>
        <end position="211"/>
    </location>
</feature>
<evidence type="ECO:0000259" key="4">
    <source>
        <dbReference type="Pfam" id="PF13339"/>
    </source>
</evidence>
<name>A0ABD0SLH6_LOXSC</name>
<dbReference type="PANTHER" id="PTHR15565">
    <property type="entry name" value="AATF PROTEIN APOPTOSIS ANTAGONIZING TRANSCRIPTION FACTOR"/>
    <property type="match status" value="1"/>
</dbReference>
<evidence type="ECO:0000313" key="5">
    <source>
        <dbReference type="EMBL" id="KAL0820617.1"/>
    </source>
</evidence>